<keyword evidence="5" id="KW-0675">Receptor</keyword>
<keyword evidence="2" id="KW-0732">Signal</keyword>
<dbReference type="GO" id="GO:0004896">
    <property type="term" value="F:cytokine receptor activity"/>
    <property type="evidence" value="ECO:0007669"/>
    <property type="project" value="TreeGrafter"/>
</dbReference>
<dbReference type="InterPro" id="IPR013783">
    <property type="entry name" value="Ig-like_fold"/>
</dbReference>
<name>A0AAV1PAJ1_SCOSC</name>
<feature type="chain" id="PRO_5043954048" evidence="2">
    <location>
        <begin position="19"/>
        <end position="294"/>
    </location>
</feature>
<dbReference type="PANTHER" id="PTHR20859">
    <property type="entry name" value="INTERFERON/INTERLEUKIN RECEPTOR"/>
    <property type="match status" value="1"/>
</dbReference>
<keyword evidence="6" id="KW-1185">Reference proteome</keyword>
<dbReference type="Pfam" id="PF01108">
    <property type="entry name" value="Tissue_fac"/>
    <property type="match status" value="1"/>
</dbReference>
<dbReference type="EMBL" id="CAWUFR010000118">
    <property type="protein sequence ID" value="CAK6968418.1"/>
    <property type="molecule type" value="Genomic_DNA"/>
</dbReference>
<dbReference type="CDD" id="cd00063">
    <property type="entry name" value="FN3"/>
    <property type="match status" value="1"/>
</dbReference>
<protein>
    <submittedName>
        <fullName evidence="5">Interferon gamma receptor 2</fullName>
    </submittedName>
</protein>
<dbReference type="InterPro" id="IPR015373">
    <property type="entry name" value="Interferon/interleukin_rcp_dom"/>
</dbReference>
<feature type="transmembrane region" description="Helical" evidence="1">
    <location>
        <begin position="220"/>
        <end position="241"/>
    </location>
</feature>
<dbReference type="InterPro" id="IPR050650">
    <property type="entry name" value="Type-II_Cytokine-TF_Rcpt"/>
</dbReference>
<feature type="domain" description="Interferon/interleukin receptor" evidence="4">
    <location>
        <begin position="118"/>
        <end position="206"/>
    </location>
</feature>
<dbReference type="GO" id="GO:0005886">
    <property type="term" value="C:plasma membrane"/>
    <property type="evidence" value="ECO:0007669"/>
    <property type="project" value="TreeGrafter"/>
</dbReference>
<evidence type="ECO:0000256" key="2">
    <source>
        <dbReference type="SAM" id="SignalP"/>
    </source>
</evidence>
<evidence type="ECO:0000313" key="5">
    <source>
        <dbReference type="EMBL" id="CAK6968418.1"/>
    </source>
</evidence>
<organism evidence="5 6">
    <name type="scientific">Scomber scombrus</name>
    <name type="common">Atlantic mackerel</name>
    <name type="synonym">Scomber vernalis</name>
    <dbReference type="NCBI Taxonomy" id="13677"/>
    <lineage>
        <taxon>Eukaryota</taxon>
        <taxon>Metazoa</taxon>
        <taxon>Chordata</taxon>
        <taxon>Craniata</taxon>
        <taxon>Vertebrata</taxon>
        <taxon>Euteleostomi</taxon>
        <taxon>Actinopterygii</taxon>
        <taxon>Neopterygii</taxon>
        <taxon>Teleostei</taxon>
        <taxon>Neoteleostei</taxon>
        <taxon>Acanthomorphata</taxon>
        <taxon>Pelagiaria</taxon>
        <taxon>Scombriformes</taxon>
        <taxon>Scombridae</taxon>
        <taxon>Scomber</taxon>
    </lineage>
</organism>
<proteinExistence type="predicted"/>
<evidence type="ECO:0000313" key="6">
    <source>
        <dbReference type="Proteomes" id="UP001314229"/>
    </source>
</evidence>
<feature type="signal peptide" evidence="2">
    <location>
        <begin position="1"/>
        <end position="18"/>
    </location>
</feature>
<dbReference type="PANTHER" id="PTHR20859:SF91">
    <property type="match status" value="1"/>
</dbReference>
<dbReference type="Proteomes" id="UP001314229">
    <property type="component" value="Unassembled WGS sequence"/>
</dbReference>
<keyword evidence="1" id="KW-1133">Transmembrane helix</keyword>
<dbReference type="SUPFAM" id="SSF49265">
    <property type="entry name" value="Fibronectin type III"/>
    <property type="match status" value="2"/>
</dbReference>
<keyword evidence="1" id="KW-0812">Transmembrane</keyword>
<feature type="domain" description="Fibronectin type-III" evidence="3">
    <location>
        <begin position="4"/>
        <end position="105"/>
    </location>
</feature>
<dbReference type="AlphaFoldDB" id="A0AAV1PAJ1"/>
<dbReference type="Gene3D" id="2.60.40.10">
    <property type="entry name" value="Immunoglobulins"/>
    <property type="match status" value="2"/>
</dbReference>
<comment type="caution">
    <text evidence="5">The sequence shown here is derived from an EMBL/GenBank/DDBJ whole genome shotgun (WGS) entry which is preliminary data.</text>
</comment>
<evidence type="ECO:0000256" key="1">
    <source>
        <dbReference type="SAM" id="Phobius"/>
    </source>
</evidence>
<accession>A0AAV1PAJ1</accession>
<gene>
    <name evidence="5" type="ORF">FSCOSCO3_A003999</name>
</gene>
<dbReference type="InterPro" id="IPR036116">
    <property type="entry name" value="FN3_sf"/>
</dbReference>
<dbReference type="Pfam" id="PF09294">
    <property type="entry name" value="Interfer-bind"/>
    <property type="match status" value="1"/>
</dbReference>
<reference evidence="5 6" key="1">
    <citation type="submission" date="2024-01" db="EMBL/GenBank/DDBJ databases">
        <authorList>
            <person name="Alioto T."/>
            <person name="Alioto T."/>
            <person name="Gomez Garrido J."/>
        </authorList>
    </citation>
    <scope>NUCLEOTIDE SEQUENCE [LARGE SCALE GENOMIC DNA]</scope>
</reference>
<keyword evidence="1" id="KW-0472">Membrane</keyword>
<dbReference type="InterPro" id="IPR003961">
    <property type="entry name" value="FN3_dom"/>
</dbReference>
<sequence>MFCTLTLLLWIYVDQALTETPPPPPQDVHADNWLLTWSSATEDRNVTYTVQYRPYSHDEQKWKNVPSCVQTPSNSCNVTFTRDEEEKHRCVMLRVQAKRRGLKSAQVDACSKHGDLCTPNVSLLAHRGSLTVNLSGNSKLYQEYAAHIKYNIYYGKEGETLKENRRQISSVTIPDLKEGQRYCVRVQYLLYGDEVGMSSCPICEEIPKTKPQESKLKEAIIVPVVAVSIILAVVILSYVLIYKRKKIKQYLQPPYEIPSEFLLDDVPIPNSTYRPRDEIYDTISVMTPLEVRGQ</sequence>
<evidence type="ECO:0000259" key="4">
    <source>
        <dbReference type="Pfam" id="PF09294"/>
    </source>
</evidence>
<evidence type="ECO:0000259" key="3">
    <source>
        <dbReference type="Pfam" id="PF01108"/>
    </source>
</evidence>